<dbReference type="OrthoDB" id="1524955at2"/>
<evidence type="ECO:0000256" key="2">
    <source>
        <dbReference type="ARBA" id="ARBA00014024"/>
    </source>
</evidence>
<evidence type="ECO:0000256" key="3">
    <source>
        <dbReference type="ARBA" id="ARBA00022729"/>
    </source>
</evidence>
<dbReference type="Pfam" id="PF10627">
    <property type="entry name" value="CsgE"/>
    <property type="match status" value="1"/>
</dbReference>
<reference evidence="5 6" key="1">
    <citation type="submission" date="2019-02" db="EMBL/GenBank/DDBJ databases">
        <title>Arundinibacter roseus gen. nov., sp. nov., a new member of the family Cytophagaceae.</title>
        <authorList>
            <person name="Szuroczki S."/>
            <person name="Khayer B."/>
            <person name="Sproer C."/>
            <person name="Toumi M."/>
            <person name="Szabo A."/>
            <person name="Felfoldi T."/>
            <person name="Schumann P."/>
            <person name="Toth E."/>
        </authorList>
    </citation>
    <scope>NUCLEOTIDE SEQUENCE [LARGE SCALE GENOMIC DNA]</scope>
    <source>
        <strain evidence="5 6">DMA-k-7a</strain>
    </source>
</reference>
<evidence type="ECO:0000313" key="5">
    <source>
        <dbReference type="EMBL" id="TDB64054.1"/>
    </source>
</evidence>
<dbReference type="InterPro" id="IPR018900">
    <property type="entry name" value="Curli_CsgE"/>
</dbReference>
<feature type="signal peptide" evidence="4">
    <location>
        <begin position="1"/>
        <end position="26"/>
    </location>
</feature>
<organism evidence="5 6">
    <name type="scientific">Arundinibacter roseus</name>
    <dbReference type="NCBI Taxonomy" id="2070510"/>
    <lineage>
        <taxon>Bacteria</taxon>
        <taxon>Pseudomonadati</taxon>
        <taxon>Bacteroidota</taxon>
        <taxon>Cytophagia</taxon>
        <taxon>Cytophagales</taxon>
        <taxon>Spirosomataceae</taxon>
        <taxon>Arundinibacter</taxon>
    </lineage>
</organism>
<dbReference type="EMBL" id="SMJU01000008">
    <property type="protein sequence ID" value="TDB64054.1"/>
    <property type="molecule type" value="Genomic_DNA"/>
</dbReference>
<accession>A0A4R4K8M3</accession>
<gene>
    <name evidence="5" type="ORF">EZE20_14015</name>
</gene>
<name>A0A4R4K8M3_9BACT</name>
<protein>
    <recommendedName>
        <fullName evidence="2">Curli production assembly/transport component CsgE</fullName>
    </recommendedName>
</protein>
<dbReference type="AlphaFoldDB" id="A0A4R4K8M3"/>
<evidence type="ECO:0000256" key="1">
    <source>
        <dbReference type="ARBA" id="ARBA00003989"/>
    </source>
</evidence>
<comment type="function">
    <text evidence="1">May be involved in the biogenesis of curli organelles.</text>
</comment>
<keyword evidence="6" id="KW-1185">Reference proteome</keyword>
<proteinExistence type="predicted"/>
<evidence type="ECO:0000256" key="4">
    <source>
        <dbReference type="SAM" id="SignalP"/>
    </source>
</evidence>
<feature type="chain" id="PRO_5020453024" description="Curli production assembly/transport component CsgE" evidence="4">
    <location>
        <begin position="27"/>
        <end position="169"/>
    </location>
</feature>
<sequence length="169" mass="19178">MVNSKRLFLRLLFFTACLFTSGFCYAQSVEEAYDETAFVPVEISMQVESSAGFLLDNTRTKNGRDFYEFFYQQWLVVQTDTTYFSPDAIQNIGEELTITIDEQPAQGISSIVSLTVNDIMIWQQFLQPRLGVIELLAEDAAASLAQYVINFQEFQQQLGSDDQKGTGIF</sequence>
<comment type="caution">
    <text evidence="5">The sequence shown here is derived from an EMBL/GenBank/DDBJ whole genome shotgun (WGS) entry which is preliminary data.</text>
</comment>
<evidence type="ECO:0000313" key="6">
    <source>
        <dbReference type="Proteomes" id="UP000295706"/>
    </source>
</evidence>
<dbReference type="Proteomes" id="UP000295706">
    <property type="component" value="Unassembled WGS sequence"/>
</dbReference>
<keyword evidence="3 4" id="KW-0732">Signal</keyword>
<dbReference type="RefSeq" id="WP_132118679.1">
    <property type="nucleotide sequence ID" value="NZ_SMJU01000008.1"/>
</dbReference>